<dbReference type="AlphaFoldDB" id="A0AAV9NNN5"/>
<protein>
    <submittedName>
        <fullName evidence="2">Uncharacterized protein</fullName>
    </submittedName>
</protein>
<name>A0AAV9NNN5_9EURO</name>
<sequence>MAAVDCRVGRQLYMKFEDVELSLESEGTEEPVTNVVIRVIVKYEKGEKFSVDNRTRCAIIFKYFESPSREISWSATFRSWDLNAADIILLLMAHSLRHGLFLDGSTLEEVLHAAYLRRDRRLRWKCPTYPLVLAIDGRNWGKLVIQKPATYQQVHSTFEKKGDLAGYLNYLRIHDMRREGGAHDLADVDPGLMRTAHEGIARAQGYSSVKMSKGDNKQQDEDLVTHKALLKDTAVDRLLVQYIRENQDESIRESGYPLDFYLGVSPPPSDKAPYNEWQHVRERAGRRVNRIYRTQQRDDPGHPATITHKPPYNDYVRKPILASGIPNSSSTSIQVPLSLQPLRRSGRQSDTTLNTEASNTMRPPLLEDHTLVEDDLEEAASSEDDFEDSASIEADLEDTTLMEDDLEANNPNSSSASTLTIFESLRQDPASKKDNDKNVLLEDSMDMISSSLQTPLVDETTQATDPFLLSGTDWVLYLSRYNMVGYNRGRNIDIAEAHIATRVESDNTRDAPSLMVFRCSNCPFVATSHLYYENHPEKCLDNIEKAGKEAINGKRSHHLRRIRSHSLAHTSPWV</sequence>
<evidence type="ECO:0000313" key="3">
    <source>
        <dbReference type="Proteomes" id="UP001358417"/>
    </source>
</evidence>
<dbReference type="GeneID" id="89978155"/>
<evidence type="ECO:0000256" key="1">
    <source>
        <dbReference type="SAM" id="MobiDB-lite"/>
    </source>
</evidence>
<organism evidence="2 3">
    <name type="scientific">Exophiala bonariae</name>
    <dbReference type="NCBI Taxonomy" id="1690606"/>
    <lineage>
        <taxon>Eukaryota</taxon>
        <taxon>Fungi</taxon>
        <taxon>Dikarya</taxon>
        <taxon>Ascomycota</taxon>
        <taxon>Pezizomycotina</taxon>
        <taxon>Eurotiomycetes</taxon>
        <taxon>Chaetothyriomycetidae</taxon>
        <taxon>Chaetothyriales</taxon>
        <taxon>Herpotrichiellaceae</taxon>
        <taxon>Exophiala</taxon>
    </lineage>
</organism>
<keyword evidence="3" id="KW-1185">Reference proteome</keyword>
<gene>
    <name evidence="2" type="ORF">LTR84_009997</name>
</gene>
<dbReference type="RefSeq" id="XP_064709934.1">
    <property type="nucleotide sequence ID" value="XM_064853535.1"/>
</dbReference>
<dbReference type="Proteomes" id="UP001358417">
    <property type="component" value="Unassembled WGS sequence"/>
</dbReference>
<evidence type="ECO:0000313" key="2">
    <source>
        <dbReference type="EMBL" id="KAK5060113.1"/>
    </source>
</evidence>
<reference evidence="2 3" key="1">
    <citation type="submission" date="2023-08" db="EMBL/GenBank/DDBJ databases">
        <title>Black Yeasts Isolated from many extreme environments.</title>
        <authorList>
            <person name="Coleine C."/>
            <person name="Stajich J.E."/>
            <person name="Selbmann L."/>
        </authorList>
    </citation>
    <scope>NUCLEOTIDE SEQUENCE [LARGE SCALE GENOMIC DNA]</scope>
    <source>
        <strain evidence="2 3">CCFEE 5792</strain>
    </source>
</reference>
<feature type="region of interest" description="Disordered" evidence="1">
    <location>
        <begin position="338"/>
        <end position="366"/>
    </location>
</feature>
<comment type="caution">
    <text evidence="2">The sequence shown here is derived from an EMBL/GenBank/DDBJ whole genome shotgun (WGS) entry which is preliminary data.</text>
</comment>
<proteinExistence type="predicted"/>
<feature type="compositionally biased region" description="Polar residues" evidence="1">
    <location>
        <begin position="348"/>
        <end position="361"/>
    </location>
</feature>
<dbReference type="EMBL" id="JAVRRD010000004">
    <property type="protein sequence ID" value="KAK5060113.1"/>
    <property type="molecule type" value="Genomic_DNA"/>
</dbReference>
<accession>A0AAV9NNN5</accession>
<feature type="region of interest" description="Disordered" evidence="1">
    <location>
        <begin position="293"/>
        <end position="313"/>
    </location>
</feature>